<sequence>MRTLAFQRHFAVGLLLLSGLWLWADPRWLQPQTYFGFRAVAMQYSGVVAIAAMSVAMILATRPRWLETPLTGLDKMYRLHKWLGITALGVSVVHWWLGQGSKWMVQWGWVTRGARPPRGAAPDQDALQAWLGSQRHLAETVGEWTFYAVAVLLVLALIKRIPYKLFAKTHTWMAALYLALVFHTVVLTQFSYWGQPLGWVMLPLLLGGVASAVWVLTGQVGRSRRVQATVVALQEYPALQTLATELVAEPGWPGHQAGQFAFLTVDAKEGPHPFTLASAWDPATRRLRFVTKALGDHTGLLPSLLREGQRVTVEGPYGRFNFEDGRSRQIWVGAGIGITPFIARLKQLARRPERGTEIDLFHATPVLDATAIEKLQQDARAAGVRLHVWVDSRDGLLDGERIRAQVPGWQQASLWFCGPAGFGRSLVKDFMARGLPSAAFHQELFEMR</sequence>
<evidence type="ECO:0000256" key="7">
    <source>
        <dbReference type="ARBA" id="ARBA00022827"/>
    </source>
</evidence>
<keyword evidence="3" id="KW-0285">Flavoprotein</keyword>
<dbReference type="Proteomes" id="UP001204851">
    <property type="component" value="Unassembled WGS sequence"/>
</dbReference>
<keyword evidence="9" id="KW-0560">Oxidoreductase</keyword>
<evidence type="ECO:0000256" key="9">
    <source>
        <dbReference type="ARBA" id="ARBA00023002"/>
    </source>
</evidence>
<feature type="transmembrane region" description="Helical" evidence="13">
    <location>
        <begin position="79"/>
        <end position="97"/>
    </location>
</feature>
<evidence type="ECO:0000256" key="2">
    <source>
        <dbReference type="ARBA" id="ARBA00004141"/>
    </source>
</evidence>
<keyword evidence="12 13" id="KW-0472">Membrane</keyword>
<feature type="transmembrane region" description="Helical" evidence="13">
    <location>
        <begin position="199"/>
        <end position="217"/>
    </location>
</feature>
<reference evidence="15 16" key="1">
    <citation type="submission" date="2022-06" db="EMBL/GenBank/DDBJ databases">
        <title>Ideonella sp. NS12-5 Genome sequencing and assembly.</title>
        <authorList>
            <person name="Jung Y."/>
        </authorList>
    </citation>
    <scope>NUCLEOTIDE SEQUENCE [LARGE SCALE GENOMIC DNA]</scope>
    <source>
        <strain evidence="15 16">NS12-5</strain>
    </source>
</reference>
<dbReference type="SUPFAM" id="SSF52343">
    <property type="entry name" value="Ferredoxin reductase-like, C-terminal NADP-linked domain"/>
    <property type="match status" value="1"/>
</dbReference>
<dbReference type="Gene3D" id="3.40.50.80">
    <property type="entry name" value="Nucleotide-binding domain of ferredoxin-NADP reductase (FNR) module"/>
    <property type="match status" value="1"/>
</dbReference>
<evidence type="ECO:0000256" key="6">
    <source>
        <dbReference type="ARBA" id="ARBA00022723"/>
    </source>
</evidence>
<gene>
    <name evidence="15" type="ORF">M0L44_00595</name>
</gene>
<dbReference type="CDD" id="cd06198">
    <property type="entry name" value="FNR_like_3"/>
    <property type="match status" value="1"/>
</dbReference>
<dbReference type="EMBL" id="JAMXMC010000001">
    <property type="protein sequence ID" value="MCO5975220.1"/>
    <property type="molecule type" value="Genomic_DNA"/>
</dbReference>
<evidence type="ECO:0000256" key="8">
    <source>
        <dbReference type="ARBA" id="ARBA00022989"/>
    </source>
</evidence>
<keyword evidence="4 13" id="KW-0812">Transmembrane</keyword>
<dbReference type="PANTHER" id="PTHR47354">
    <property type="entry name" value="NADH OXIDOREDUCTASE HCR"/>
    <property type="match status" value="1"/>
</dbReference>
<evidence type="ECO:0000256" key="13">
    <source>
        <dbReference type="SAM" id="Phobius"/>
    </source>
</evidence>
<organism evidence="15 16">
    <name type="scientific">Ideonella oryzae</name>
    <dbReference type="NCBI Taxonomy" id="2937441"/>
    <lineage>
        <taxon>Bacteria</taxon>
        <taxon>Pseudomonadati</taxon>
        <taxon>Pseudomonadota</taxon>
        <taxon>Betaproteobacteria</taxon>
        <taxon>Burkholderiales</taxon>
        <taxon>Sphaerotilaceae</taxon>
        <taxon>Ideonella</taxon>
    </lineage>
</organism>
<keyword evidence="5" id="KW-0001">2Fe-2S</keyword>
<dbReference type="PROSITE" id="PS51384">
    <property type="entry name" value="FAD_FR"/>
    <property type="match status" value="1"/>
</dbReference>
<evidence type="ECO:0000313" key="16">
    <source>
        <dbReference type="Proteomes" id="UP001204851"/>
    </source>
</evidence>
<evidence type="ECO:0000256" key="10">
    <source>
        <dbReference type="ARBA" id="ARBA00023004"/>
    </source>
</evidence>
<keyword evidence="10" id="KW-0408">Iron</keyword>
<comment type="subcellular location">
    <subcellularLocation>
        <location evidence="2">Membrane</location>
        <topology evidence="2">Multi-pass membrane protein</topology>
    </subcellularLocation>
</comment>
<dbReference type="PANTHER" id="PTHR47354:SF8">
    <property type="entry name" value="1,2-PHENYLACETYL-COA EPOXIDASE, SUBUNIT E"/>
    <property type="match status" value="1"/>
</dbReference>
<accession>A0ABT1BG56</accession>
<dbReference type="InterPro" id="IPR017938">
    <property type="entry name" value="Riboflavin_synthase-like_b-brl"/>
</dbReference>
<evidence type="ECO:0000256" key="1">
    <source>
        <dbReference type="ARBA" id="ARBA00001974"/>
    </source>
</evidence>
<keyword evidence="16" id="KW-1185">Reference proteome</keyword>
<feature type="transmembrane region" description="Helical" evidence="13">
    <location>
        <begin position="174"/>
        <end position="193"/>
    </location>
</feature>
<dbReference type="Gene3D" id="2.40.30.10">
    <property type="entry name" value="Translation factors"/>
    <property type="match status" value="1"/>
</dbReference>
<dbReference type="InterPro" id="IPR017927">
    <property type="entry name" value="FAD-bd_FR_type"/>
</dbReference>
<keyword evidence="11" id="KW-0411">Iron-sulfur</keyword>
<keyword evidence="8 13" id="KW-1133">Transmembrane helix</keyword>
<dbReference type="Pfam" id="PF01794">
    <property type="entry name" value="Ferric_reduct"/>
    <property type="match status" value="1"/>
</dbReference>
<dbReference type="PRINTS" id="PR00409">
    <property type="entry name" value="PHDIOXRDTASE"/>
</dbReference>
<evidence type="ECO:0000256" key="3">
    <source>
        <dbReference type="ARBA" id="ARBA00022630"/>
    </source>
</evidence>
<proteinExistence type="predicted"/>
<dbReference type="SUPFAM" id="SSF63380">
    <property type="entry name" value="Riboflavin synthase domain-like"/>
    <property type="match status" value="1"/>
</dbReference>
<dbReference type="InterPro" id="IPR039261">
    <property type="entry name" value="FNR_nucleotide-bd"/>
</dbReference>
<feature type="domain" description="FAD-binding FR-type" evidence="14">
    <location>
        <begin position="223"/>
        <end position="323"/>
    </location>
</feature>
<evidence type="ECO:0000256" key="5">
    <source>
        <dbReference type="ARBA" id="ARBA00022714"/>
    </source>
</evidence>
<protein>
    <submittedName>
        <fullName evidence="15">Ferric reductase-like transmembrane domain-containing protein</fullName>
    </submittedName>
</protein>
<name>A0ABT1BG56_9BURK</name>
<dbReference type="RefSeq" id="WP_252767671.1">
    <property type="nucleotide sequence ID" value="NZ_JAMXMC010000001.1"/>
</dbReference>
<keyword evidence="6" id="KW-0479">Metal-binding</keyword>
<evidence type="ECO:0000259" key="14">
    <source>
        <dbReference type="PROSITE" id="PS51384"/>
    </source>
</evidence>
<evidence type="ECO:0000256" key="4">
    <source>
        <dbReference type="ARBA" id="ARBA00022692"/>
    </source>
</evidence>
<dbReference type="InterPro" id="IPR013130">
    <property type="entry name" value="Fe3_Rdtase_TM_dom"/>
</dbReference>
<comment type="cofactor">
    <cofactor evidence="1">
        <name>FAD</name>
        <dbReference type="ChEBI" id="CHEBI:57692"/>
    </cofactor>
</comment>
<comment type="caution">
    <text evidence="15">The sequence shown here is derived from an EMBL/GenBank/DDBJ whole genome shotgun (WGS) entry which is preliminary data.</text>
</comment>
<dbReference type="InterPro" id="IPR050415">
    <property type="entry name" value="MRET"/>
</dbReference>
<feature type="transmembrane region" description="Helical" evidence="13">
    <location>
        <begin position="144"/>
        <end position="162"/>
    </location>
</feature>
<feature type="transmembrane region" description="Helical" evidence="13">
    <location>
        <begin position="40"/>
        <end position="59"/>
    </location>
</feature>
<evidence type="ECO:0000313" key="15">
    <source>
        <dbReference type="EMBL" id="MCO5975220.1"/>
    </source>
</evidence>
<evidence type="ECO:0000256" key="12">
    <source>
        <dbReference type="ARBA" id="ARBA00023136"/>
    </source>
</evidence>
<evidence type="ECO:0000256" key="11">
    <source>
        <dbReference type="ARBA" id="ARBA00023014"/>
    </source>
</evidence>
<keyword evidence="7" id="KW-0274">FAD</keyword>